<reference evidence="2" key="1">
    <citation type="journal article" date="2023" name="IScience">
        <title>Live-bearing cockroach genome reveals convergent evolutionary mechanisms linked to viviparity in insects and beyond.</title>
        <authorList>
            <person name="Fouks B."/>
            <person name="Harrison M.C."/>
            <person name="Mikhailova A.A."/>
            <person name="Marchal E."/>
            <person name="English S."/>
            <person name="Carruthers M."/>
            <person name="Jennings E.C."/>
            <person name="Chiamaka E.L."/>
            <person name="Frigard R.A."/>
            <person name="Pippel M."/>
            <person name="Attardo G.M."/>
            <person name="Benoit J.B."/>
            <person name="Bornberg-Bauer E."/>
            <person name="Tobe S.S."/>
        </authorList>
    </citation>
    <scope>NUCLEOTIDE SEQUENCE</scope>
    <source>
        <strain evidence="2">Stay&amp;Tobe</strain>
    </source>
</reference>
<dbReference type="AlphaFoldDB" id="A0AAD7ZE67"/>
<evidence type="ECO:0000313" key="2">
    <source>
        <dbReference type="EMBL" id="KAJ9578934.1"/>
    </source>
</evidence>
<feature type="region of interest" description="Disordered" evidence="1">
    <location>
        <begin position="71"/>
        <end position="123"/>
    </location>
</feature>
<dbReference type="Proteomes" id="UP001233999">
    <property type="component" value="Unassembled WGS sequence"/>
</dbReference>
<organism evidence="2 3">
    <name type="scientific">Diploptera punctata</name>
    <name type="common">Pacific beetle cockroach</name>
    <dbReference type="NCBI Taxonomy" id="6984"/>
    <lineage>
        <taxon>Eukaryota</taxon>
        <taxon>Metazoa</taxon>
        <taxon>Ecdysozoa</taxon>
        <taxon>Arthropoda</taxon>
        <taxon>Hexapoda</taxon>
        <taxon>Insecta</taxon>
        <taxon>Pterygota</taxon>
        <taxon>Neoptera</taxon>
        <taxon>Polyneoptera</taxon>
        <taxon>Dictyoptera</taxon>
        <taxon>Blattodea</taxon>
        <taxon>Blaberoidea</taxon>
        <taxon>Blaberidae</taxon>
        <taxon>Diplopterinae</taxon>
        <taxon>Diploptera</taxon>
    </lineage>
</organism>
<protein>
    <submittedName>
        <fullName evidence="2">Uncharacterized protein</fullName>
    </submittedName>
</protein>
<sequence>MLNTGKFRRLYPTSSGTRYSGYLQELQSLMLQDSNNIFQPANSLFRETLRHSTSDLHGVQTRLEQIFNSQRETLDGAETFSDPDSEPEMEDEYAYPSETRIPPSLNLQSIQSKPSQSQRHNCSQGKTHSACSHVFLSSCREFINEICLRTRKNSRYKLNYCYIK</sequence>
<reference evidence="2" key="2">
    <citation type="submission" date="2023-05" db="EMBL/GenBank/DDBJ databases">
        <authorList>
            <person name="Fouks B."/>
        </authorList>
    </citation>
    <scope>NUCLEOTIDE SEQUENCE</scope>
    <source>
        <strain evidence="2">Stay&amp;Tobe</strain>
        <tissue evidence="2">Testes</tissue>
    </source>
</reference>
<evidence type="ECO:0000256" key="1">
    <source>
        <dbReference type="SAM" id="MobiDB-lite"/>
    </source>
</evidence>
<accession>A0AAD7ZE67</accession>
<comment type="caution">
    <text evidence="2">The sequence shown here is derived from an EMBL/GenBank/DDBJ whole genome shotgun (WGS) entry which is preliminary data.</text>
</comment>
<feature type="non-terminal residue" evidence="2">
    <location>
        <position position="1"/>
    </location>
</feature>
<keyword evidence="3" id="KW-1185">Reference proteome</keyword>
<evidence type="ECO:0000313" key="3">
    <source>
        <dbReference type="Proteomes" id="UP001233999"/>
    </source>
</evidence>
<dbReference type="EMBL" id="JASPKZ010008848">
    <property type="protein sequence ID" value="KAJ9578934.1"/>
    <property type="molecule type" value="Genomic_DNA"/>
</dbReference>
<proteinExistence type="predicted"/>
<gene>
    <name evidence="2" type="ORF">L9F63_024958</name>
</gene>
<feature type="compositionally biased region" description="Acidic residues" evidence="1">
    <location>
        <begin position="81"/>
        <end position="93"/>
    </location>
</feature>
<name>A0AAD7ZE67_DIPPU</name>
<feature type="compositionally biased region" description="Polar residues" evidence="1">
    <location>
        <begin position="105"/>
        <end position="123"/>
    </location>
</feature>